<dbReference type="Pfam" id="PF14523">
    <property type="entry name" value="Syntaxin_2"/>
    <property type="match status" value="2"/>
</dbReference>
<reference evidence="4" key="1">
    <citation type="submission" date="2022-04" db="EMBL/GenBank/DDBJ databases">
        <title>A functionally conserved STORR gene fusion in Papaver species that diverged 16.8 million years ago.</title>
        <authorList>
            <person name="Catania T."/>
        </authorList>
    </citation>
    <scope>NUCLEOTIDE SEQUENCE</scope>
    <source>
        <strain evidence="4">S-188037</strain>
    </source>
</reference>
<dbReference type="GO" id="GO:0005484">
    <property type="term" value="F:SNAP receptor activity"/>
    <property type="evidence" value="ECO:0007669"/>
    <property type="project" value="TreeGrafter"/>
</dbReference>
<dbReference type="InterPro" id="IPR010989">
    <property type="entry name" value="SNARE"/>
</dbReference>
<dbReference type="InterPro" id="IPR006011">
    <property type="entry name" value="Syntaxin_N"/>
</dbReference>
<dbReference type="Gene3D" id="1.20.5.110">
    <property type="match status" value="1"/>
</dbReference>
<keyword evidence="5" id="KW-1185">Reference proteome</keyword>
<dbReference type="AlphaFoldDB" id="A0AAD4SRA5"/>
<feature type="compositionally biased region" description="Polar residues" evidence="2">
    <location>
        <begin position="129"/>
        <end position="159"/>
    </location>
</feature>
<dbReference type="Proteomes" id="UP001202328">
    <property type="component" value="Unassembled WGS sequence"/>
</dbReference>
<keyword evidence="1" id="KW-0813">Transport</keyword>
<protein>
    <recommendedName>
        <fullName evidence="3">Syntaxin N-terminal domain-containing protein</fullName>
    </recommendedName>
</protein>
<dbReference type="PANTHER" id="PTHR19957:SF267">
    <property type="entry name" value="SYNTAXIN-22-LIKE"/>
    <property type="match status" value="1"/>
</dbReference>
<dbReference type="EMBL" id="JAJJMB010009041">
    <property type="protein sequence ID" value="KAI3916951.1"/>
    <property type="molecule type" value="Genomic_DNA"/>
</dbReference>
<dbReference type="GO" id="GO:0031201">
    <property type="term" value="C:SNARE complex"/>
    <property type="evidence" value="ECO:0007669"/>
    <property type="project" value="TreeGrafter"/>
</dbReference>
<comment type="caution">
    <text evidence="4">The sequence shown here is derived from an EMBL/GenBank/DDBJ whole genome shotgun (WGS) entry which is preliminary data.</text>
</comment>
<dbReference type="GO" id="GO:0012505">
    <property type="term" value="C:endomembrane system"/>
    <property type="evidence" value="ECO:0007669"/>
    <property type="project" value="TreeGrafter"/>
</dbReference>
<dbReference type="SMART" id="SM00503">
    <property type="entry name" value="SynN"/>
    <property type="match status" value="2"/>
</dbReference>
<dbReference type="GO" id="GO:0006906">
    <property type="term" value="P:vesicle fusion"/>
    <property type="evidence" value="ECO:0007669"/>
    <property type="project" value="TreeGrafter"/>
</dbReference>
<evidence type="ECO:0000313" key="4">
    <source>
        <dbReference type="EMBL" id="KAI3916951.1"/>
    </source>
</evidence>
<gene>
    <name evidence="4" type="ORF">MKW98_014412</name>
</gene>
<evidence type="ECO:0000256" key="1">
    <source>
        <dbReference type="ARBA" id="ARBA00022927"/>
    </source>
</evidence>
<proteinExistence type="predicted"/>
<dbReference type="Gene3D" id="1.20.58.70">
    <property type="match status" value="2"/>
</dbReference>
<sequence>MDYFFHKRKKMIFEDSPYQAVASRVFQINTALNDYRRLVNMIGSDKDTPDHRDNLHSTKQRICQLVKETTANLKVLRECDHGVGVNTKKIIEDAKLARDYQVTLREFQKLQVLDIGREAAFKPEREQDGTVSHVESTAAKIQSVSAHPSMNSRPSWNSQDLEKGGAQSSSSESHYQAVAWELFQIDAALIGYLKLLNMVGTDKETPDNLQNLHITKQRIGKLMKETSVNLKRLRNSDQGVGINTNEIIEAKLARDFLAILQDYQIIQGLAIEREAAAFTSESYDANEQIGPTRGPNADIVFDKAIRDVQSDIGKIHDLCRDLAVLIHDQDTAASHVESTAAQIQVAKVPNSVSLSSWVGILLSLLIKLNCGFVLVGADSIRIGAGHCSPLPCIIEMRRHIWLARFD</sequence>
<evidence type="ECO:0000256" key="2">
    <source>
        <dbReference type="SAM" id="MobiDB-lite"/>
    </source>
</evidence>
<dbReference type="GO" id="GO:0006886">
    <property type="term" value="P:intracellular protein transport"/>
    <property type="evidence" value="ECO:0007669"/>
    <property type="project" value="TreeGrafter"/>
</dbReference>
<evidence type="ECO:0000259" key="3">
    <source>
        <dbReference type="SMART" id="SM00503"/>
    </source>
</evidence>
<feature type="domain" description="Syntaxin N-terminal" evidence="3">
    <location>
        <begin position="162"/>
        <end position="275"/>
    </location>
</feature>
<dbReference type="GO" id="GO:0048278">
    <property type="term" value="P:vesicle docking"/>
    <property type="evidence" value="ECO:0007669"/>
    <property type="project" value="TreeGrafter"/>
</dbReference>
<evidence type="ECO:0000313" key="5">
    <source>
        <dbReference type="Proteomes" id="UP001202328"/>
    </source>
</evidence>
<feature type="region of interest" description="Disordered" evidence="2">
    <location>
        <begin position="124"/>
        <end position="168"/>
    </location>
</feature>
<dbReference type="InterPro" id="IPR045242">
    <property type="entry name" value="Syntaxin"/>
</dbReference>
<dbReference type="SUPFAM" id="SSF47661">
    <property type="entry name" value="t-snare proteins"/>
    <property type="match status" value="2"/>
</dbReference>
<name>A0AAD4SRA5_9MAGN</name>
<dbReference type="PANTHER" id="PTHR19957">
    <property type="entry name" value="SYNTAXIN"/>
    <property type="match status" value="1"/>
</dbReference>
<accession>A0AAD4SRA5</accession>
<dbReference type="GO" id="GO:0000149">
    <property type="term" value="F:SNARE binding"/>
    <property type="evidence" value="ECO:0007669"/>
    <property type="project" value="TreeGrafter"/>
</dbReference>
<feature type="domain" description="Syntaxin N-terminal" evidence="3">
    <location>
        <begin position="8"/>
        <end position="119"/>
    </location>
</feature>
<organism evidence="4 5">
    <name type="scientific">Papaver atlanticum</name>
    <dbReference type="NCBI Taxonomy" id="357466"/>
    <lineage>
        <taxon>Eukaryota</taxon>
        <taxon>Viridiplantae</taxon>
        <taxon>Streptophyta</taxon>
        <taxon>Embryophyta</taxon>
        <taxon>Tracheophyta</taxon>
        <taxon>Spermatophyta</taxon>
        <taxon>Magnoliopsida</taxon>
        <taxon>Ranunculales</taxon>
        <taxon>Papaveraceae</taxon>
        <taxon>Papaveroideae</taxon>
        <taxon>Papaver</taxon>
    </lineage>
</organism>
<keyword evidence="1" id="KW-0653">Protein transport</keyword>